<organism evidence="2 3">
    <name type="scientific">Bifidobacterium breve</name>
    <dbReference type="NCBI Taxonomy" id="1685"/>
    <lineage>
        <taxon>Bacteria</taxon>
        <taxon>Bacillati</taxon>
        <taxon>Actinomycetota</taxon>
        <taxon>Actinomycetes</taxon>
        <taxon>Bifidobacteriales</taxon>
        <taxon>Bifidobacteriaceae</taxon>
        <taxon>Bifidobacterium</taxon>
    </lineage>
</organism>
<reference evidence="2 3" key="1">
    <citation type="submission" date="2017-05" db="EMBL/GenBank/DDBJ databases">
        <title>Comparative genomics and methylome analysis of the gut commensal Bifidobacterium breve.</title>
        <authorList>
            <person name="Bottacini F."/>
            <person name="Morrissey R."/>
            <person name="Roberts R.J."/>
            <person name="James K."/>
            <person name="van Breen J."/>
            <person name="Egan M."/>
            <person name="Lambert J."/>
            <person name="van Limpt K."/>
            <person name="Stanton C."/>
            <person name="Knol J."/>
            <person name="O' Connell Motherway M."/>
            <person name="van Sinderen D."/>
        </authorList>
    </citation>
    <scope>NUCLEOTIDE SEQUENCE [LARGE SCALE GENOMIC DNA]</scope>
    <source>
        <strain evidence="2 3">215W447a</strain>
    </source>
</reference>
<keyword evidence="1" id="KW-0472">Membrane</keyword>
<keyword evidence="1" id="KW-1133">Transmembrane helix</keyword>
<protein>
    <submittedName>
        <fullName evidence="2">Uncharacterized protein</fullName>
    </submittedName>
</protein>
<dbReference type="AlphaFoldDB" id="A0A2K9BPF5"/>
<evidence type="ECO:0000313" key="3">
    <source>
        <dbReference type="Proteomes" id="UP000232491"/>
    </source>
</evidence>
<accession>A0A2K9BPF5</accession>
<evidence type="ECO:0000256" key="1">
    <source>
        <dbReference type="SAM" id="Phobius"/>
    </source>
</evidence>
<dbReference type="Proteomes" id="UP000232491">
    <property type="component" value="Chromosome"/>
</dbReference>
<evidence type="ECO:0000313" key="2">
    <source>
        <dbReference type="EMBL" id="AUE03158.1"/>
    </source>
</evidence>
<proteinExistence type="predicted"/>
<dbReference type="EMBL" id="CP021558">
    <property type="protein sequence ID" value="AUE03158.1"/>
    <property type="molecule type" value="Genomic_DNA"/>
</dbReference>
<keyword evidence="1" id="KW-0812">Transmembrane</keyword>
<sequence>MEVPLFWVFALLGTAAVYRWLGLGVQAVLGALGVAWPFWACLPIGMSLVVAPACVWFAYEMRHAA</sequence>
<name>A0A2K9BPF5_BIFBR</name>
<feature type="transmembrane region" description="Helical" evidence="1">
    <location>
        <begin position="34"/>
        <end position="59"/>
    </location>
</feature>
<gene>
    <name evidence="2" type="ORF">BB215W447A_1142</name>
</gene>